<dbReference type="OrthoDB" id="9898017at2759"/>
<evidence type="ECO:0000259" key="12">
    <source>
        <dbReference type="PROSITE" id="PS50835"/>
    </source>
</evidence>
<dbReference type="Proteomes" id="UP000515129">
    <property type="component" value="Unplaced"/>
</dbReference>
<evidence type="ECO:0000256" key="5">
    <source>
        <dbReference type="ARBA" id="ARBA00022989"/>
    </source>
</evidence>
<reference evidence="14" key="1">
    <citation type="submission" date="2025-08" db="UniProtKB">
        <authorList>
            <consortium name="RefSeq"/>
        </authorList>
    </citation>
    <scope>IDENTIFICATION</scope>
    <source>
        <strain evidence="14">Wakin</strain>
        <tissue evidence="14">Muscle</tissue>
    </source>
</reference>
<dbReference type="PANTHER" id="PTHR25466">
    <property type="entry name" value="T-LYMPHOCYTE ACTIVATION ANTIGEN"/>
    <property type="match status" value="1"/>
</dbReference>
<keyword evidence="5" id="KW-1133">Transmembrane helix</keyword>
<comment type="subcellular location">
    <subcellularLocation>
        <location evidence="1">Cell membrane</location>
        <topology evidence="1">Single-pass type I membrane protein</topology>
    </subcellularLocation>
</comment>
<evidence type="ECO:0000256" key="8">
    <source>
        <dbReference type="ARBA" id="ARBA00023170"/>
    </source>
</evidence>
<dbReference type="PROSITE" id="PS50835">
    <property type="entry name" value="IG_LIKE"/>
    <property type="match status" value="1"/>
</dbReference>
<evidence type="ECO:0000256" key="3">
    <source>
        <dbReference type="ARBA" id="ARBA00022692"/>
    </source>
</evidence>
<dbReference type="InterPro" id="IPR036179">
    <property type="entry name" value="Ig-like_dom_sf"/>
</dbReference>
<name>A0A6P6MSZ3_CARAU</name>
<evidence type="ECO:0000256" key="6">
    <source>
        <dbReference type="ARBA" id="ARBA00023136"/>
    </source>
</evidence>
<keyword evidence="4 11" id="KW-0732">Signal</keyword>
<dbReference type="Gene3D" id="2.60.40.10">
    <property type="entry name" value="Immunoglobulins"/>
    <property type="match status" value="1"/>
</dbReference>
<protein>
    <submittedName>
        <fullName evidence="14">CD276 antigen homolog isoform X1</fullName>
    </submittedName>
</protein>
<evidence type="ECO:0000256" key="7">
    <source>
        <dbReference type="ARBA" id="ARBA00023157"/>
    </source>
</evidence>
<dbReference type="InterPro" id="IPR013783">
    <property type="entry name" value="Ig-like_fold"/>
</dbReference>
<dbReference type="GeneID" id="113070592"/>
<dbReference type="SUPFAM" id="SSF48726">
    <property type="entry name" value="Immunoglobulin"/>
    <property type="match status" value="1"/>
</dbReference>
<feature type="domain" description="Ig-like" evidence="12">
    <location>
        <begin position="12"/>
        <end position="115"/>
    </location>
</feature>
<evidence type="ECO:0000256" key="1">
    <source>
        <dbReference type="ARBA" id="ARBA00004251"/>
    </source>
</evidence>
<evidence type="ECO:0000256" key="2">
    <source>
        <dbReference type="ARBA" id="ARBA00022475"/>
    </source>
</evidence>
<dbReference type="Pfam" id="PF07686">
    <property type="entry name" value="V-set"/>
    <property type="match status" value="1"/>
</dbReference>
<proteinExistence type="predicted"/>
<dbReference type="GO" id="GO:0009897">
    <property type="term" value="C:external side of plasma membrane"/>
    <property type="evidence" value="ECO:0007669"/>
    <property type="project" value="TreeGrafter"/>
</dbReference>
<dbReference type="PANTHER" id="PTHR25466:SF14">
    <property type="entry name" value="BUTYROPHILIN SUBFAMILY 2 MEMBER A2-LIKE-RELATED"/>
    <property type="match status" value="1"/>
</dbReference>
<organism evidence="13 14">
    <name type="scientific">Carassius auratus</name>
    <name type="common">Goldfish</name>
    <dbReference type="NCBI Taxonomy" id="7957"/>
    <lineage>
        <taxon>Eukaryota</taxon>
        <taxon>Metazoa</taxon>
        <taxon>Chordata</taxon>
        <taxon>Craniata</taxon>
        <taxon>Vertebrata</taxon>
        <taxon>Euteleostomi</taxon>
        <taxon>Actinopterygii</taxon>
        <taxon>Neopterygii</taxon>
        <taxon>Teleostei</taxon>
        <taxon>Ostariophysi</taxon>
        <taxon>Cypriniformes</taxon>
        <taxon>Cyprinidae</taxon>
        <taxon>Cyprininae</taxon>
        <taxon>Carassius</taxon>
    </lineage>
</organism>
<dbReference type="RefSeq" id="XP_026099780.1">
    <property type="nucleotide sequence ID" value="XM_026243995.1"/>
</dbReference>
<dbReference type="SMART" id="SM00409">
    <property type="entry name" value="IG"/>
    <property type="match status" value="1"/>
</dbReference>
<dbReference type="InterPro" id="IPR003599">
    <property type="entry name" value="Ig_sub"/>
</dbReference>
<evidence type="ECO:0000256" key="9">
    <source>
        <dbReference type="ARBA" id="ARBA00023180"/>
    </source>
</evidence>
<evidence type="ECO:0000256" key="10">
    <source>
        <dbReference type="ARBA" id="ARBA00023319"/>
    </source>
</evidence>
<keyword evidence="13" id="KW-1185">Reference proteome</keyword>
<keyword evidence="10" id="KW-0393">Immunoglobulin domain</keyword>
<keyword evidence="9" id="KW-0325">Glycoprotein</keyword>
<keyword evidence="2" id="KW-1003">Cell membrane</keyword>
<evidence type="ECO:0000313" key="14">
    <source>
        <dbReference type="RefSeq" id="XP_026099780.1"/>
    </source>
</evidence>
<dbReference type="GO" id="GO:0006955">
    <property type="term" value="P:immune response"/>
    <property type="evidence" value="ECO:0007669"/>
    <property type="project" value="TreeGrafter"/>
</dbReference>
<dbReference type="InterPro" id="IPR007110">
    <property type="entry name" value="Ig-like_dom"/>
</dbReference>
<dbReference type="GO" id="GO:0031295">
    <property type="term" value="P:T cell costimulation"/>
    <property type="evidence" value="ECO:0007669"/>
    <property type="project" value="TreeGrafter"/>
</dbReference>
<dbReference type="GO" id="GO:0071222">
    <property type="term" value="P:cellular response to lipopolysaccharide"/>
    <property type="evidence" value="ECO:0007669"/>
    <property type="project" value="TreeGrafter"/>
</dbReference>
<dbReference type="AlphaFoldDB" id="A0A6P6MSZ3"/>
<keyword evidence="6" id="KW-0472">Membrane</keyword>
<dbReference type="InterPro" id="IPR013106">
    <property type="entry name" value="Ig_V-set"/>
</dbReference>
<dbReference type="KEGG" id="caua:113070592"/>
<feature type="signal peptide" evidence="11">
    <location>
        <begin position="1"/>
        <end position="23"/>
    </location>
</feature>
<dbReference type="GO" id="GO:0042102">
    <property type="term" value="P:positive regulation of T cell proliferation"/>
    <property type="evidence" value="ECO:0007669"/>
    <property type="project" value="TreeGrafter"/>
</dbReference>
<dbReference type="FunFam" id="2.60.40.10:FF:000142">
    <property type="entry name" value="V-set domain-containing T-cell activation inhibitor 1"/>
    <property type="match status" value="1"/>
</dbReference>
<gene>
    <name evidence="14" type="primary">LOC113070592</name>
</gene>
<dbReference type="GO" id="GO:0007166">
    <property type="term" value="P:cell surface receptor signaling pathway"/>
    <property type="evidence" value="ECO:0007669"/>
    <property type="project" value="TreeGrafter"/>
</dbReference>
<dbReference type="GO" id="GO:0042130">
    <property type="term" value="P:negative regulation of T cell proliferation"/>
    <property type="evidence" value="ECO:0007669"/>
    <property type="project" value="TreeGrafter"/>
</dbReference>
<evidence type="ECO:0000313" key="13">
    <source>
        <dbReference type="Proteomes" id="UP000515129"/>
    </source>
</evidence>
<keyword evidence="8" id="KW-0675">Receptor</keyword>
<keyword evidence="3" id="KW-0812">Transmembrane</keyword>
<evidence type="ECO:0000256" key="4">
    <source>
        <dbReference type="ARBA" id="ARBA00022729"/>
    </source>
</evidence>
<evidence type="ECO:0000256" key="11">
    <source>
        <dbReference type="SAM" id="SignalP"/>
    </source>
</evidence>
<sequence>MEIRYSQLCFLPVFLFINGVSLQESVEGFIGGSAVLPCSSEESTLTVQDIELVLWRRNYDQNVYEIINGQVSVEGQDPVYRNRVESFPEEYLRGNFSIKLNNLQNTDAGEYWCYIFMKEQVFRIVELSIKERPERQLPSEGTKPRPEMTVLIISALFIGIISSLAVSSHKTVSQGFHSIPSLDKRLNRSSPPSRSHLQHL</sequence>
<dbReference type="InterPro" id="IPR051713">
    <property type="entry name" value="T-cell_Activation_Regulation"/>
</dbReference>
<accession>A0A6P6MSZ3</accession>
<keyword evidence="7" id="KW-1015">Disulfide bond</keyword>
<feature type="chain" id="PRO_5027640055" evidence="11">
    <location>
        <begin position="24"/>
        <end position="200"/>
    </location>
</feature>